<comment type="similarity">
    <text evidence="2">Belongs to the GSP N family.</text>
</comment>
<evidence type="ECO:0000256" key="5">
    <source>
        <dbReference type="ARBA" id="ARBA00022475"/>
    </source>
</evidence>
<protein>
    <recommendedName>
        <fullName evidence="3">Type II secretion system protein N</fullName>
    </recommendedName>
    <alternativeName>
        <fullName evidence="10">General secretion pathway protein N</fullName>
    </alternativeName>
</protein>
<evidence type="ECO:0000256" key="6">
    <source>
        <dbReference type="ARBA" id="ARBA00022519"/>
    </source>
</evidence>
<sequence>MARRRPPRQPSGASARWPFWLAGLLGLLWVIVAEAPASWLGAAVAAASQQRVLLAQTQGTWRDGSARVVLAGGPQSRGATLAPGVLHWRIGLTDLWHGRIRLGLRWPGLAETPLQLAVQAHIGGWTLWQVQPPDWQALVPAALLEGLGTPWNTLALRGGIALAFHNASLESAAGRLRLMGAVQVKASDMSSRLSTVAPLGSYLLRVHGDGAKADMQLSTLSGPLILAGKGVWNGQQLQFAGTAQAAAGQEEALANLLSLLGQREGDKVRIGL</sequence>
<name>A0A238D263_THIDL</name>
<keyword evidence="12" id="KW-1185">Reference proteome</keyword>
<evidence type="ECO:0000256" key="7">
    <source>
        <dbReference type="ARBA" id="ARBA00022692"/>
    </source>
</evidence>
<evidence type="ECO:0000256" key="10">
    <source>
        <dbReference type="ARBA" id="ARBA00030772"/>
    </source>
</evidence>
<gene>
    <name evidence="11" type="ORF">THIARS_60045</name>
</gene>
<evidence type="ECO:0000256" key="1">
    <source>
        <dbReference type="ARBA" id="ARBA00004533"/>
    </source>
</evidence>
<comment type="subcellular location">
    <subcellularLocation>
        <location evidence="1">Cell inner membrane</location>
    </subcellularLocation>
</comment>
<keyword evidence="5" id="KW-1003">Cell membrane</keyword>
<dbReference type="Pfam" id="PF01203">
    <property type="entry name" value="T2SSN"/>
    <property type="match status" value="1"/>
</dbReference>
<evidence type="ECO:0000256" key="8">
    <source>
        <dbReference type="ARBA" id="ARBA00022927"/>
    </source>
</evidence>
<dbReference type="GO" id="GO:0005886">
    <property type="term" value="C:plasma membrane"/>
    <property type="evidence" value="ECO:0007669"/>
    <property type="project" value="UniProtKB-SubCell"/>
</dbReference>
<dbReference type="OrthoDB" id="8558191at2"/>
<proteinExistence type="inferred from homology"/>
<keyword evidence="8" id="KW-0653">Protein transport</keyword>
<dbReference type="GO" id="GO:0015628">
    <property type="term" value="P:protein secretion by the type II secretion system"/>
    <property type="evidence" value="ECO:0007669"/>
    <property type="project" value="InterPro"/>
</dbReference>
<evidence type="ECO:0000256" key="2">
    <source>
        <dbReference type="ARBA" id="ARBA00007208"/>
    </source>
</evidence>
<evidence type="ECO:0000256" key="4">
    <source>
        <dbReference type="ARBA" id="ARBA00022448"/>
    </source>
</evidence>
<reference evidence="11 12" key="1">
    <citation type="submission" date="2016-06" db="EMBL/GenBank/DDBJ databases">
        <authorList>
            <person name="Kjaerup R.B."/>
            <person name="Dalgaard T.S."/>
            <person name="Juul-Madsen H.R."/>
        </authorList>
    </citation>
    <scope>NUCLEOTIDE SEQUENCE [LARGE SCALE GENOMIC DNA]</scope>
    <source>
        <strain evidence="11 12">DSM 16361</strain>
    </source>
</reference>
<dbReference type="GO" id="GO:0015627">
    <property type="term" value="C:type II protein secretion system complex"/>
    <property type="evidence" value="ECO:0007669"/>
    <property type="project" value="InterPro"/>
</dbReference>
<evidence type="ECO:0000313" key="12">
    <source>
        <dbReference type="Proteomes" id="UP000214566"/>
    </source>
</evidence>
<dbReference type="AlphaFoldDB" id="A0A238D263"/>
<evidence type="ECO:0000313" key="11">
    <source>
        <dbReference type="EMBL" id="SBP87332.1"/>
    </source>
</evidence>
<accession>A0A238D263</accession>
<evidence type="ECO:0000256" key="3">
    <source>
        <dbReference type="ARBA" id="ARBA00021563"/>
    </source>
</evidence>
<keyword evidence="4" id="KW-0813">Transport</keyword>
<dbReference type="InterPro" id="IPR022792">
    <property type="entry name" value="T2SS_protein-GspN"/>
</dbReference>
<keyword evidence="9" id="KW-0472">Membrane</keyword>
<dbReference type="RefSeq" id="WP_094159665.1">
    <property type="nucleotide sequence ID" value="NZ_LT592170.1"/>
</dbReference>
<keyword evidence="6" id="KW-0997">Cell inner membrane</keyword>
<evidence type="ECO:0000256" key="9">
    <source>
        <dbReference type="ARBA" id="ARBA00023136"/>
    </source>
</evidence>
<keyword evidence="7 11" id="KW-0812">Transmembrane</keyword>
<dbReference type="EMBL" id="FLMQ01000055">
    <property type="protein sequence ID" value="SBP87332.1"/>
    <property type="molecule type" value="Genomic_DNA"/>
</dbReference>
<dbReference type="Proteomes" id="UP000214566">
    <property type="component" value="Unassembled WGS sequence"/>
</dbReference>
<organism evidence="11 12">
    <name type="scientific">Thiomonas delicata</name>
    <name type="common">Thiomonas cuprina</name>
    <dbReference type="NCBI Taxonomy" id="364030"/>
    <lineage>
        <taxon>Bacteria</taxon>
        <taxon>Pseudomonadati</taxon>
        <taxon>Pseudomonadota</taxon>
        <taxon>Betaproteobacteria</taxon>
        <taxon>Burkholderiales</taxon>
        <taxon>Thiomonas</taxon>
    </lineage>
</organism>